<keyword evidence="6" id="KW-1185">Reference proteome</keyword>
<dbReference type="PROSITE" id="PS00356">
    <property type="entry name" value="HTH_LACI_1"/>
    <property type="match status" value="1"/>
</dbReference>
<dbReference type="Pfam" id="PF01380">
    <property type="entry name" value="SIS"/>
    <property type="match status" value="1"/>
</dbReference>
<dbReference type="PROSITE" id="PS51071">
    <property type="entry name" value="HTH_RPIR"/>
    <property type="match status" value="1"/>
</dbReference>
<name>A0ABT2ZMG8_9RHOB</name>
<dbReference type="InterPro" id="IPR000281">
    <property type="entry name" value="HTH_RpiR"/>
</dbReference>
<feature type="domain" description="HTH rpiR-type" evidence="4">
    <location>
        <begin position="1"/>
        <end position="71"/>
    </location>
</feature>
<dbReference type="CDD" id="cd05013">
    <property type="entry name" value="SIS_RpiR"/>
    <property type="match status" value="1"/>
</dbReference>
<dbReference type="Gene3D" id="3.40.50.10490">
    <property type="entry name" value="Glucose-6-phosphate isomerase like protein, domain 1"/>
    <property type="match status" value="1"/>
</dbReference>
<dbReference type="SUPFAM" id="SSF46689">
    <property type="entry name" value="Homeodomain-like"/>
    <property type="match status" value="1"/>
</dbReference>
<organism evidence="5 6">
    <name type="scientific">Albidovulum litorale</name>
    <dbReference type="NCBI Taxonomy" id="2984134"/>
    <lineage>
        <taxon>Bacteria</taxon>
        <taxon>Pseudomonadati</taxon>
        <taxon>Pseudomonadota</taxon>
        <taxon>Alphaproteobacteria</taxon>
        <taxon>Rhodobacterales</taxon>
        <taxon>Paracoccaceae</taxon>
        <taxon>Albidovulum</taxon>
    </lineage>
</organism>
<keyword evidence="1" id="KW-0805">Transcription regulation</keyword>
<dbReference type="InterPro" id="IPR046348">
    <property type="entry name" value="SIS_dom_sf"/>
</dbReference>
<keyword evidence="2" id="KW-0238">DNA-binding</keyword>
<evidence type="ECO:0000313" key="6">
    <source>
        <dbReference type="Proteomes" id="UP001652564"/>
    </source>
</evidence>
<dbReference type="EMBL" id="JAOWKZ010000002">
    <property type="protein sequence ID" value="MCV2872307.1"/>
    <property type="molecule type" value="Genomic_DNA"/>
</dbReference>
<evidence type="ECO:0000256" key="2">
    <source>
        <dbReference type="ARBA" id="ARBA00023125"/>
    </source>
</evidence>
<gene>
    <name evidence="5" type="ORF">OEZ71_08370</name>
</gene>
<evidence type="ECO:0000256" key="3">
    <source>
        <dbReference type="ARBA" id="ARBA00023163"/>
    </source>
</evidence>
<protein>
    <submittedName>
        <fullName evidence="5">MurR/RpiR family transcriptional regulator</fullName>
    </submittedName>
</protein>
<dbReference type="InterPro" id="IPR001347">
    <property type="entry name" value="SIS_dom"/>
</dbReference>
<evidence type="ECO:0000313" key="5">
    <source>
        <dbReference type="EMBL" id="MCV2872307.1"/>
    </source>
</evidence>
<dbReference type="InterPro" id="IPR009057">
    <property type="entry name" value="Homeodomain-like_sf"/>
</dbReference>
<dbReference type="InterPro" id="IPR036388">
    <property type="entry name" value="WH-like_DNA-bd_sf"/>
</dbReference>
<comment type="caution">
    <text evidence="5">The sequence shown here is derived from an EMBL/GenBank/DDBJ whole genome shotgun (WGS) entry which is preliminary data.</text>
</comment>
<dbReference type="PANTHER" id="PTHR30514">
    <property type="entry name" value="GLUCOKINASE"/>
    <property type="match status" value="1"/>
</dbReference>
<keyword evidence="3" id="KW-0804">Transcription</keyword>
<dbReference type="InterPro" id="IPR035472">
    <property type="entry name" value="RpiR-like_SIS"/>
</dbReference>
<dbReference type="Proteomes" id="UP001652564">
    <property type="component" value="Unassembled WGS sequence"/>
</dbReference>
<evidence type="ECO:0000256" key="1">
    <source>
        <dbReference type="ARBA" id="ARBA00023015"/>
    </source>
</evidence>
<dbReference type="PANTHER" id="PTHR30514:SF18">
    <property type="entry name" value="RPIR-FAMILY TRANSCRIPTIONAL REGULATOR"/>
    <property type="match status" value="1"/>
</dbReference>
<sequence length="276" mass="31045">MDASSGSLTPSERQLRSVILADYPFAALGPIQDLADRANVSAPSISRFVNKLGYRGFQDFQQSLLNELRDSQSSPIELHQTRTTSVPAPLSDYVERAVALSRDLAQRMPTDQFDRICAMLGDPKRRVFMLGGRMSDAIAEFFLRHLRQIRADVFHVPPDPEAWPEYLLRMKPRDPVVLFDFRRYDAKLAEFAAVARSRKAQTIVITDPWISPAAKGATELVTVSIDSGTLWDSYVPAFALVEALLVPLAEKDWEATRTRIEAWDVLRGRARNGERA</sequence>
<dbReference type="SUPFAM" id="SSF53697">
    <property type="entry name" value="SIS domain"/>
    <property type="match status" value="1"/>
</dbReference>
<reference evidence="5 6" key="1">
    <citation type="submission" date="2022-10" db="EMBL/GenBank/DDBJ databases">
        <title>Defluviimonas sp. nov., isolated from ocean surface sediments.</title>
        <authorList>
            <person name="He W."/>
            <person name="Wang L."/>
            <person name="Zhang D.-F."/>
        </authorList>
    </citation>
    <scope>NUCLEOTIDE SEQUENCE [LARGE SCALE GENOMIC DNA]</scope>
    <source>
        <strain evidence="5 6">WL0050</strain>
    </source>
</reference>
<dbReference type="InterPro" id="IPR047640">
    <property type="entry name" value="RpiR-like"/>
</dbReference>
<accession>A0ABT2ZMG8</accession>
<evidence type="ECO:0000259" key="4">
    <source>
        <dbReference type="PROSITE" id="PS51071"/>
    </source>
</evidence>
<proteinExistence type="predicted"/>
<dbReference type="Gene3D" id="1.10.10.10">
    <property type="entry name" value="Winged helix-like DNA-binding domain superfamily/Winged helix DNA-binding domain"/>
    <property type="match status" value="1"/>
</dbReference>
<dbReference type="Pfam" id="PF01418">
    <property type="entry name" value="HTH_6"/>
    <property type="match status" value="1"/>
</dbReference>